<comment type="subcellular location">
    <subcellularLocation>
        <location evidence="1">Nucleus</location>
    </subcellularLocation>
</comment>
<evidence type="ECO:0000256" key="5">
    <source>
        <dbReference type="ARBA" id="ARBA00022833"/>
    </source>
</evidence>
<name>A0A7M5UUL9_9CNID</name>
<evidence type="ECO:0000256" key="3">
    <source>
        <dbReference type="ARBA" id="ARBA00022737"/>
    </source>
</evidence>
<dbReference type="SMART" id="SM00355">
    <property type="entry name" value="ZnF_C2H2"/>
    <property type="match status" value="7"/>
</dbReference>
<dbReference type="FunFam" id="3.30.160.60:FF:000218">
    <property type="entry name" value="Zinc finger protein 10"/>
    <property type="match status" value="1"/>
</dbReference>
<dbReference type="Proteomes" id="UP000594262">
    <property type="component" value="Unplaced"/>
</dbReference>
<keyword evidence="6" id="KW-0539">Nucleus</keyword>
<dbReference type="RefSeq" id="XP_066933261.1">
    <property type="nucleotide sequence ID" value="XM_067077160.1"/>
</dbReference>
<dbReference type="PANTHER" id="PTHR16515">
    <property type="entry name" value="PR DOMAIN ZINC FINGER PROTEIN"/>
    <property type="match status" value="1"/>
</dbReference>
<dbReference type="Pfam" id="PF13894">
    <property type="entry name" value="zf-C2H2_4"/>
    <property type="match status" value="1"/>
</dbReference>
<dbReference type="SUPFAM" id="SSF57667">
    <property type="entry name" value="beta-beta-alpha zinc fingers"/>
    <property type="match status" value="4"/>
</dbReference>
<feature type="region of interest" description="Disordered" evidence="8">
    <location>
        <begin position="64"/>
        <end position="161"/>
    </location>
</feature>
<keyword evidence="3" id="KW-0677">Repeat</keyword>
<dbReference type="EnsemblMetazoa" id="CLYHEMT004749.1">
    <property type="protein sequence ID" value="CLYHEMP004749.1"/>
    <property type="gene ID" value="CLYHEMG004749"/>
</dbReference>
<dbReference type="GO" id="GO:0010468">
    <property type="term" value="P:regulation of gene expression"/>
    <property type="evidence" value="ECO:0007669"/>
    <property type="project" value="TreeGrafter"/>
</dbReference>
<accession>A0A7M5UUL9</accession>
<dbReference type="GeneID" id="136820924"/>
<dbReference type="FunFam" id="3.30.160.60:FF:000086">
    <property type="entry name" value="transcription factor E4F1 isoform X1"/>
    <property type="match status" value="1"/>
</dbReference>
<dbReference type="FunFam" id="3.30.160.60:FF:000100">
    <property type="entry name" value="Zinc finger 45-like"/>
    <property type="match status" value="1"/>
</dbReference>
<dbReference type="PROSITE" id="PS50157">
    <property type="entry name" value="ZINC_FINGER_C2H2_2"/>
    <property type="match status" value="6"/>
</dbReference>
<feature type="compositionally biased region" description="Low complexity" evidence="8">
    <location>
        <begin position="122"/>
        <end position="134"/>
    </location>
</feature>
<keyword evidence="4 7" id="KW-0863">Zinc-finger</keyword>
<dbReference type="Pfam" id="PF00096">
    <property type="entry name" value="zf-C2H2"/>
    <property type="match status" value="5"/>
</dbReference>
<dbReference type="FunFam" id="3.30.160.60:FF:000176">
    <property type="entry name" value="zinc finger protein 70"/>
    <property type="match status" value="1"/>
</dbReference>
<evidence type="ECO:0000256" key="6">
    <source>
        <dbReference type="ARBA" id="ARBA00023242"/>
    </source>
</evidence>
<sequence length="840" mass="92752">MCLQFYQIRIRMKAKTQQLSMHLPFFQIMYKTTDNTSHQVRNNEHMGATQSLSFANIPGRNHEVTVTSDQPRFPAPEDAQHQSQAPTIFSAPLNSSNLLSSGQPPEQDQQQPPHDGASNKENNTTQDHTTQDHTSGQTYSHGIGIVTSNPSSQQQYSQSNSVQPLVYSQTSSNVQYTQQSQATNAYQQSSGSSLVHVDASQVSTTQQPTYVLLQAPGDSESGGQPQVFLAMQTTNISTDAQGSTPYITLQPVSVDGGELTSGTLVQEGVNLQQAVMTNSNSSDVKGDSSENNPQQQQQQVVLSIPSQQSILSATNGNSGQLVTYLQPLGNIGVPVSNMDQGQVLMAASDLQGNVTLHNMANINGGKRNVLTTNRQATQVNLSTPRRRLSTDPRSCDQCGRTFKYPSDLKKHLQIHTDIKKFQCEDCNRSFRRLHQLNVHRRIHTGEKPYVCNRCNAQFRHDSTLTMHIRTRHDHLKPFTCDGCSKKFGRMSHLRKHQHNVCGRTSIRTSIAQCKYCDAIFSKKSDLKSHFPVCEKKPERVEKDLNAQQVYQCETCGKVFSRVYDFKRHQLSHSDEKPYGCPQCGKTFKERSSLNKHVKRMHCSEGDGTIPIDDDGIIADDDDEDEDELSVDENELASQANITVPKAAVFTQSGIMTNAVSQVVTANGQTIPASEILNFPEVAEALGINSGSHARVLNTDGHSTMIAITQPGNLETSEVSMDMEQNMMQDGTIIVTDNSTTNTEPFITPNEQLNQITPVDESEPIETVDGIPVIYNPENVDSSAASSIYTTSLASSMVFKRDSVKDYAIKHEEEVADHVKAEQAAAHDLQPVEDPNMLVEE</sequence>
<feature type="domain" description="C2H2-type" evidence="9">
    <location>
        <begin position="578"/>
        <end position="606"/>
    </location>
</feature>
<feature type="region of interest" description="Disordered" evidence="8">
    <location>
        <begin position="278"/>
        <end position="298"/>
    </location>
</feature>
<evidence type="ECO:0000313" key="10">
    <source>
        <dbReference type="EnsemblMetazoa" id="CLYHEMP004749.1"/>
    </source>
</evidence>
<dbReference type="InterPro" id="IPR013087">
    <property type="entry name" value="Znf_C2H2_type"/>
</dbReference>
<dbReference type="PANTHER" id="PTHR16515:SF49">
    <property type="entry name" value="GASTRULA ZINC FINGER PROTEIN XLCGF49.1-LIKE-RELATED"/>
    <property type="match status" value="1"/>
</dbReference>
<evidence type="ECO:0000256" key="2">
    <source>
        <dbReference type="ARBA" id="ARBA00022723"/>
    </source>
</evidence>
<dbReference type="InterPro" id="IPR050331">
    <property type="entry name" value="Zinc_finger"/>
</dbReference>
<dbReference type="GO" id="GO:0008270">
    <property type="term" value="F:zinc ion binding"/>
    <property type="evidence" value="ECO:0007669"/>
    <property type="project" value="UniProtKB-KW"/>
</dbReference>
<evidence type="ECO:0000256" key="8">
    <source>
        <dbReference type="SAM" id="MobiDB-lite"/>
    </source>
</evidence>
<dbReference type="GO" id="GO:0005634">
    <property type="term" value="C:nucleus"/>
    <property type="evidence" value="ECO:0007669"/>
    <property type="project" value="UniProtKB-SubCell"/>
</dbReference>
<dbReference type="PROSITE" id="PS00028">
    <property type="entry name" value="ZINC_FINGER_C2H2_1"/>
    <property type="match status" value="5"/>
</dbReference>
<feature type="domain" description="C2H2-type" evidence="9">
    <location>
        <begin position="478"/>
        <end position="505"/>
    </location>
</feature>
<dbReference type="AlphaFoldDB" id="A0A7M5UUL9"/>
<feature type="compositionally biased region" description="Low complexity" evidence="8">
    <location>
        <begin position="148"/>
        <end position="161"/>
    </location>
</feature>
<evidence type="ECO:0000256" key="4">
    <source>
        <dbReference type="ARBA" id="ARBA00022771"/>
    </source>
</evidence>
<keyword evidence="5" id="KW-0862">Zinc</keyword>
<feature type="domain" description="C2H2-type" evidence="9">
    <location>
        <begin position="449"/>
        <end position="477"/>
    </location>
</feature>
<dbReference type="InterPro" id="IPR036236">
    <property type="entry name" value="Znf_C2H2_sf"/>
</dbReference>
<feature type="domain" description="C2H2-type" evidence="9">
    <location>
        <begin position="393"/>
        <end position="420"/>
    </location>
</feature>
<reference evidence="10" key="1">
    <citation type="submission" date="2021-01" db="UniProtKB">
        <authorList>
            <consortium name="EnsemblMetazoa"/>
        </authorList>
    </citation>
    <scope>IDENTIFICATION</scope>
</reference>
<evidence type="ECO:0000256" key="1">
    <source>
        <dbReference type="ARBA" id="ARBA00004123"/>
    </source>
</evidence>
<dbReference type="OrthoDB" id="8117402at2759"/>
<feature type="compositionally biased region" description="Low complexity" evidence="8">
    <location>
        <begin position="289"/>
        <end position="298"/>
    </location>
</feature>
<evidence type="ECO:0000256" key="7">
    <source>
        <dbReference type="PROSITE-ProRule" id="PRU00042"/>
    </source>
</evidence>
<dbReference type="Gene3D" id="3.30.160.60">
    <property type="entry name" value="Classic Zinc Finger"/>
    <property type="match status" value="6"/>
</dbReference>
<feature type="compositionally biased region" description="Low complexity" evidence="8">
    <location>
        <begin position="93"/>
        <end position="113"/>
    </location>
</feature>
<proteinExistence type="predicted"/>
<evidence type="ECO:0000313" key="11">
    <source>
        <dbReference type="Proteomes" id="UP000594262"/>
    </source>
</evidence>
<feature type="domain" description="C2H2-type" evidence="9">
    <location>
        <begin position="421"/>
        <end position="448"/>
    </location>
</feature>
<keyword evidence="11" id="KW-1185">Reference proteome</keyword>
<evidence type="ECO:0000259" key="9">
    <source>
        <dbReference type="PROSITE" id="PS50157"/>
    </source>
</evidence>
<organism evidence="10 11">
    <name type="scientific">Clytia hemisphaerica</name>
    <dbReference type="NCBI Taxonomy" id="252671"/>
    <lineage>
        <taxon>Eukaryota</taxon>
        <taxon>Metazoa</taxon>
        <taxon>Cnidaria</taxon>
        <taxon>Hydrozoa</taxon>
        <taxon>Hydroidolina</taxon>
        <taxon>Leptothecata</taxon>
        <taxon>Obeliida</taxon>
        <taxon>Clytiidae</taxon>
        <taxon>Clytia</taxon>
    </lineage>
</organism>
<protein>
    <recommendedName>
        <fullName evidence="9">C2H2-type domain-containing protein</fullName>
    </recommendedName>
</protein>
<keyword evidence="2" id="KW-0479">Metal-binding</keyword>
<feature type="domain" description="C2H2-type" evidence="9">
    <location>
        <begin position="550"/>
        <end position="577"/>
    </location>
</feature>